<proteinExistence type="predicted"/>
<reference evidence="2" key="1">
    <citation type="journal article" date="2019" name="Int. J. Syst. Evol. Microbiol.">
        <title>The Global Catalogue of Microorganisms (GCM) 10K type strain sequencing project: providing services to taxonomists for standard genome sequencing and annotation.</title>
        <authorList>
            <consortium name="The Broad Institute Genomics Platform"/>
            <consortium name="The Broad Institute Genome Sequencing Center for Infectious Disease"/>
            <person name="Wu L."/>
            <person name="Ma J."/>
        </authorList>
    </citation>
    <scope>NUCLEOTIDE SEQUENCE [LARGE SCALE GENOMIC DNA]</scope>
    <source>
        <strain evidence="2">KCTC 23098</strain>
    </source>
</reference>
<dbReference type="Proteomes" id="UP001597560">
    <property type="component" value="Unassembled WGS sequence"/>
</dbReference>
<dbReference type="CDD" id="cd07812">
    <property type="entry name" value="SRPBCC"/>
    <property type="match status" value="1"/>
</dbReference>
<dbReference type="InterPro" id="IPR023393">
    <property type="entry name" value="START-like_dom_sf"/>
</dbReference>
<gene>
    <name evidence="1" type="ORF">ACFS6J_04740</name>
</gene>
<name>A0ABW6AXU1_9SPHI</name>
<keyword evidence="2" id="KW-1185">Reference proteome</keyword>
<evidence type="ECO:0000313" key="1">
    <source>
        <dbReference type="EMBL" id="MFD2961078.1"/>
    </source>
</evidence>
<dbReference type="RefSeq" id="WP_377609297.1">
    <property type="nucleotide sequence ID" value="NZ_JBHUPA010000002.1"/>
</dbReference>
<dbReference type="Gene3D" id="3.30.530.20">
    <property type="match status" value="1"/>
</dbReference>
<evidence type="ECO:0000313" key="2">
    <source>
        <dbReference type="Proteomes" id="UP001597560"/>
    </source>
</evidence>
<sequence>MTVIESKSIINQPVEKVYNFLADCNNHEKLMPENVYNWSSTKDEASFTVQNMAKLALRVSERKENQEISIVPSEKAPFDLTLSWKVKSIDPSTSEAVFTIQADLNMMMKMLASGPLKKLTDYQTTKLKEELES</sequence>
<comment type="caution">
    <text evidence="1">The sequence shown here is derived from an EMBL/GenBank/DDBJ whole genome shotgun (WGS) entry which is preliminary data.</text>
</comment>
<organism evidence="1 2">
    <name type="scientific">Olivibacter jilunii</name>
    <dbReference type="NCBI Taxonomy" id="985016"/>
    <lineage>
        <taxon>Bacteria</taxon>
        <taxon>Pseudomonadati</taxon>
        <taxon>Bacteroidota</taxon>
        <taxon>Sphingobacteriia</taxon>
        <taxon>Sphingobacteriales</taxon>
        <taxon>Sphingobacteriaceae</taxon>
        <taxon>Olivibacter</taxon>
    </lineage>
</organism>
<dbReference type="EMBL" id="JBHUPA010000002">
    <property type="protein sequence ID" value="MFD2961078.1"/>
    <property type="molecule type" value="Genomic_DNA"/>
</dbReference>
<protein>
    <submittedName>
        <fullName evidence="1">SRPBCC family protein</fullName>
    </submittedName>
</protein>
<dbReference type="SUPFAM" id="SSF55961">
    <property type="entry name" value="Bet v1-like"/>
    <property type="match status" value="1"/>
</dbReference>
<accession>A0ABW6AXU1</accession>